<gene>
    <name evidence="2" type="ORF">GN299_30065</name>
</gene>
<reference evidence="2 3" key="1">
    <citation type="submission" date="2019-12" db="EMBL/GenBank/DDBJ databases">
        <authorList>
            <person name="Woiski C."/>
        </authorList>
    </citation>
    <scope>NUCLEOTIDE SEQUENCE [LARGE SCALE GENOMIC DNA]</scope>
    <source>
        <strain evidence="2 3">BOE100</strain>
    </source>
</reference>
<protein>
    <recommendedName>
        <fullName evidence="4">Leucyl aminopeptidase</fullName>
    </recommendedName>
</protein>
<dbReference type="Proteomes" id="UP000442695">
    <property type="component" value="Unassembled WGS sequence"/>
</dbReference>
<evidence type="ECO:0000313" key="2">
    <source>
        <dbReference type="EMBL" id="KAF0251189.1"/>
    </source>
</evidence>
<dbReference type="InterPro" id="IPR052170">
    <property type="entry name" value="M29_Exopeptidase"/>
</dbReference>
<keyword evidence="1" id="KW-0479">Metal-binding</keyword>
<dbReference type="Pfam" id="PF26233">
    <property type="entry name" value="NicX"/>
    <property type="match status" value="1"/>
</dbReference>
<dbReference type="RefSeq" id="WP_010952967.1">
    <property type="nucleotide sequence ID" value="NZ_CABEEI010000004.1"/>
</dbReference>
<dbReference type="GO" id="GO:0046872">
    <property type="term" value="F:metal ion binding"/>
    <property type="evidence" value="ECO:0007669"/>
    <property type="project" value="UniProtKB-KW"/>
</dbReference>
<proteinExistence type="predicted"/>
<dbReference type="EMBL" id="WOWR01000067">
    <property type="protein sequence ID" value="KAF0251189.1"/>
    <property type="molecule type" value="Genomic_DNA"/>
</dbReference>
<evidence type="ECO:0000313" key="3">
    <source>
        <dbReference type="Proteomes" id="UP000442695"/>
    </source>
</evidence>
<evidence type="ECO:0000256" key="1">
    <source>
        <dbReference type="ARBA" id="ARBA00022723"/>
    </source>
</evidence>
<organism evidence="2 3">
    <name type="scientific">Pseudomonas putida</name>
    <name type="common">Arthrobacter siderocapsulatus</name>
    <dbReference type="NCBI Taxonomy" id="303"/>
    <lineage>
        <taxon>Bacteria</taxon>
        <taxon>Pseudomonadati</taxon>
        <taxon>Pseudomonadota</taxon>
        <taxon>Gammaproteobacteria</taxon>
        <taxon>Pseudomonadales</taxon>
        <taxon>Pseudomonadaceae</taxon>
        <taxon>Pseudomonas</taxon>
    </lineage>
</organism>
<dbReference type="InterPro" id="IPR058739">
    <property type="entry name" value="NicX"/>
</dbReference>
<dbReference type="PANTHER" id="PTHR34448:SF1">
    <property type="entry name" value="BLL6088 PROTEIN"/>
    <property type="match status" value="1"/>
</dbReference>
<accession>A0A7V8EAG1</accession>
<sequence length="329" mass="34865">MNNQDLVKVLETPLKLNAKSGEQIYIITDTAMEPEVWQALSQAAVNLSMEPTVAIMQPRAFHAQDPIPSIVSGALDPSNDLVVYLTSTALAHAPITDLMIEHERRFLLMEEVTTAMLDKDGPAGADYHALNILGRKIADLFTNGKQVTVTCPNGTHLTASIEGRVGRAITGLPVVMRPGGGSGCAFPDGETHVCPVEGTGEGTIVFDMTAHSVGALAEPITVTVKNGMAVSIEGGKQAAMWREIFAKHGDPESFNCPAEIAIGLNPQVKQTGSMRTDKKMYATSHIGLGDTTALGGTCKAKLRLEGVIREPCISVDGVVVTRGGKILID</sequence>
<evidence type="ECO:0008006" key="4">
    <source>
        <dbReference type="Google" id="ProtNLM"/>
    </source>
</evidence>
<dbReference type="PANTHER" id="PTHR34448">
    <property type="entry name" value="AMINOPEPTIDASE"/>
    <property type="match status" value="1"/>
</dbReference>
<name>A0A7V8EAG1_PSEPU</name>
<dbReference type="SUPFAM" id="SSF144052">
    <property type="entry name" value="Thermophilic metalloprotease-like"/>
    <property type="match status" value="1"/>
</dbReference>
<dbReference type="AlphaFoldDB" id="A0A7V8EAG1"/>
<comment type="caution">
    <text evidence="2">The sequence shown here is derived from an EMBL/GenBank/DDBJ whole genome shotgun (WGS) entry which is preliminary data.</text>
</comment>